<feature type="domain" description="RagB/SusD" evidence="7">
    <location>
        <begin position="354"/>
        <end position="668"/>
    </location>
</feature>
<comment type="subcellular location">
    <subcellularLocation>
        <location evidence="1">Cell outer membrane</location>
    </subcellularLocation>
</comment>
<reference evidence="9 10" key="1">
    <citation type="submission" date="2020-08" db="EMBL/GenBank/DDBJ databases">
        <title>Genome public.</title>
        <authorList>
            <person name="Liu C."/>
            <person name="Sun Q."/>
        </authorList>
    </citation>
    <scope>NUCLEOTIDE SEQUENCE [LARGE SCALE GENOMIC DNA]</scope>
    <source>
        <strain evidence="9 10">M27</strain>
    </source>
</reference>
<comment type="caution">
    <text evidence="9">The sequence shown here is derived from an EMBL/GenBank/DDBJ whole genome shotgun (WGS) entry which is preliminary data.</text>
</comment>
<evidence type="ECO:0000256" key="2">
    <source>
        <dbReference type="ARBA" id="ARBA00006275"/>
    </source>
</evidence>
<dbReference type="EMBL" id="JACOOE010000001">
    <property type="protein sequence ID" value="MBC5603292.1"/>
    <property type="molecule type" value="Genomic_DNA"/>
</dbReference>
<organism evidence="9 10">
    <name type="scientific">Bacteroides difficilis</name>
    <dbReference type="NCBI Taxonomy" id="2763021"/>
    <lineage>
        <taxon>Bacteria</taxon>
        <taxon>Pseudomonadati</taxon>
        <taxon>Bacteroidota</taxon>
        <taxon>Bacteroidia</taxon>
        <taxon>Bacteroidales</taxon>
        <taxon>Bacteroidaceae</taxon>
        <taxon>Bacteroides</taxon>
    </lineage>
</organism>
<sequence>MKKKHILYAAILSMGMATSSCSDYLNVSDKLEETTQNLDKIFMSEELSEQWLAQVYYYLIRYNADIHSSAWCITNFADDYIFCDKLDELRKFKYAEYDEEFHRDAWYDAYNGIRQASIFIHNIDRNPEFTPEERKDYKAQARFARAYLYWKLLQKFGPIPLMPDKGMDYSLSYEEVATPRSTYDECADFIAQEMVLAAYDLPEDRDSRNIARPTRGAALAARAKVLLYAASPINNPGGPGDPLPSERFTDLVDDQGRLLMGQEYNEEKWAKAAAAAKDVVEMGKRGVYRLYTVKARSEGTIDYPATITPPHHDIYSGENYPNGWADIDPLQSYQNMFNGNLYPSDNPEMIFTTGQNINAYWLSQRGMPIEIGGGNCYAMTGKQCDAYEMNTGVPFDKEKKYTGDNMYITAEEEKSGQYAPLRQGVNKRYAQREPRFYASCAYNGTFWPATSAELPENRNKQVFYYRGMESGWGISNNVLRTGIGVMKYISVRDNGKGGTIIEKPVVGIRYADVLLWYAEALNELNPGAQYTIPSWDGSQSYTITRDEGEMHYAIKRVRLRAGLPDYDENDVYQNQEAFRKALKHERQIEFFAENSRYFDLRRWKDAQEEESMPITGCNIYMSETAKDYFHTQVTLSDIPTTFNRKMYFWPISKNELNKNFRMTQNPGWKGYDQ</sequence>
<dbReference type="PROSITE" id="PS51257">
    <property type="entry name" value="PROKAR_LIPOPROTEIN"/>
    <property type="match status" value="1"/>
</dbReference>
<dbReference type="InterPro" id="IPR011990">
    <property type="entry name" value="TPR-like_helical_dom_sf"/>
</dbReference>
<comment type="similarity">
    <text evidence="2">Belongs to the SusD family.</text>
</comment>
<proteinExistence type="inferred from homology"/>
<keyword evidence="5" id="KW-0998">Cell outer membrane</keyword>
<feature type="domain" description="SusD-like N-terminal" evidence="8">
    <location>
        <begin position="46"/>
        <end position="227"/>
    </location>
</feature>
<dbReference type="RefSeq" id="WP_186966113.1">
    <property type="nucleotide sequence ID" value="NZ_JACOOE010000001.1"/>
</dbReference>
<keyword evidence="3 6" id="KW-0732">Signal</keyword>
<evidence type="ECO:0000313" key="9">
    <source>
        <dbReference type="EMBL" id="MBC5603292.1"/>
    </source>
</evidence>
<evidence type="ECO:0000259" key="7">
    <source>
        <dbReference type="Pfam" id="PF07980"/>
    </source>
</evidence>
<evidence type="ECO:0000256" key="5">
    <source>
        <dbReference type="ARBA" id="ARBA00023237"/>
    </source>
</evidence>
<protein>
    <submittedName>
        <fullName evidence="9">RagB/SusD family nutrient uptake outer membrane protein</fullName>
    </submittedName>
</protein>
<dbReference type="Gene3D" id="1.25.40.390">
    <property type="match status" value="1"/>
</dbReference>
<evidence type="ECO:0000256" key="4">
    <source>
        <dbReference type="ARBA" id="ARBA00023136"/>
    </source>
</evidence>
<dbReference type="SUPFAM" id="SSF48452">
    <property type="entry name" value="TPR-like"/>
    <property type="match status" value="1"/>
</dbReference>
<keyword evidence="10" id="KW-1185">Reference proteome</keyword>
<evidence type="ECO:0000313" key="10">
    <source>
        <dbReference type="Proteomes" id="UP000600600"/>
    </source>
</evidence>
<dbReference type="Pfam" id="PF07980">
    <property type="entry name" value="SusD_RagB"/>
    <property type="match status" value="1"/>
</dbReference>
<feature type="chain" id="PRO_5046305541" evidence="6">
    <location>
        <begin position="23"/>
        <end position="673"/>
    </location>
</feature>
<dbReference type="InterPro" id="IPR012944">
    <property type="entry name" value="SusD_RagB_dom"/>
</dbReference>
<evidence type="ECO:0000256" key="3">
    <source>
        <dbReference type="ARBA" id="ARBA00022729"/>
    </source>
</evidence>
<feature type="signal peptide" evidence="6">
    <location>
        <begin position="1"/>
        <end position="22"/>
    </location>
</feature>
<evidence type="ECO:0000259" key="8">
    <source>
        <dbReference type="Pfam" id="PF14322"/>
    </source>
</evidence>
<dbReference type="InterPro" id="IPR033985">
    <property type="entry name" value="SusD-like_N"/>
</dbReference>
<dbReference type="Proteomes" id="UP000600600">
    <property type="component" value="Unassembled WGS sequence"/>
</dbReference>
<accession>A0ABR7C664</accession>
<dbReference type="Pfam" id="PF14322">
    <property type="entry name" value="SusD-like_3"/>
    <property type="match status" value="1"/>
</dbReference>
<gene>
    <name evidence="9" type="ORF">H8S67_01185</name>
</gene>
<evidence type="ECO:0000256" key="6">
    <source>
        <dbReference type="SAM" id="SignalP"/>
    </source>
</evidence>
<keyword evidence="4" id="KW-0472">Membrane</keyword>
<name>A0ABR7C664_9BACE</name>
<evidence type="ECO:0000256" key="1">
    <source>
        <dbReference type="ARBA" id="ARBA00004442"/>
    </source>
</evidence>